<evidence type="ECO:0000256" key="2">
    <source>
        <dbReference type="ARBA" id="ARBA00012473"/>
    </source>
</evidence>
<dbReference type="PANTHER" id="PTHR43607:SF1">
    <property type="entry name" value="H(+)-TRANSPORTING TWO-SECTOR ATPASE"/>
    <property type="match status" value="1"/>
</dbReference>
<comment type="similarity">
    <text evidence="1">Belongs to the ATPase alpha/beta chains family.</text>
</comment>
<dbReference type="EMBL" id="CASHTH010000958">
    <property type="protein sequence ID" value="CAI8009415.1"/>
    <property type="molecule type" value="Genomic_DNA"/>
</dbReference>
<gene>
    <name evidence="9" type="ORF">GBAR_LOCUS6323</name>
</gene>
<sequence>MRVLDDFYDKSYPEFVPLRAQVKEILQEEEDLSEIVQLVGKGSLAESDKIILEVAKLIKDDFLQQNSYTTYDRYCPFYKTVGMLQNIVTFFNQAQQAVEHTSQSDNKITWATIKDNLGDIIHQLTRMKFINHNEEGEEGVRTKIAKLSEDMQEQFRKLEE</sequence>
<keyword evidence="3" id="KW-0813">Transport</keyword>
<dbReference type="EC" id="7.1.2.2" evidence="2"/>
<dbReference type="GO" id="GO:0046034">
    <property type="term" value="P:ATP metabolic process"/>
    <property type="evidence" value="ECO:0007669"/>
    <property type="project" value="InterPro"/>
</dbReference>
<evidence type="ECO:0000259" key="8">
    <source>
        <dbReference type="Pfam" id="PF22919"/>
    </source>
</evidence>
<evidence type="ECO:0000256" key="6">
    <source>
        <dbReference type="ARBA" id="ARBA00022967"/>
    </source>
</evidence>
<proteinExistence type="inferred from homology"/>
<dbReference type="InterPro" id="IPR024034">
    <property type="entry name" value="ATPase_F1/V1_b/a_C"/>
</dbReference>
<evidence type="ECO:0000256" key="4">
    <source>
        <dbReference type="ARBA" id="ARBA00022741"/>
    </source>
</evidence>
<dbReference type="Proteomes" id="UP001174909">
    <property type="component" value="Unassembled WGS sequence"/>
</dbReference>
<dbReference type="InterPro" id="IPR055190">
    <property type="entry name" value="ATP-synt_VA_C"/>
</dbReference>
<protein>
    <recommendedName>
        <fullName evidence="2">H(+)-transporting two-sector ATPase</fullName>
        <ecNumber evidence="2">7.1.2.2</ecNumber>
    </recommendedName>
</protein>
<dbReference type="AlphaFoldDB" id="A0AA35WC93"/>
<accession>A0AA35WC93</accession>
<keyword evidence="7" id="KW-0406">Ion transport</keyword>
<dbReference type="CDD" id="cd18111">
    <property type="entry name" value="ATP-synt_V_A-type_alpha_C"/>
    <property type="match status" value="1"/>
</dbReference>
<dbReference type="GO" id="GO:0005524">
    <property type="term" value="F:ATP binding"/>
    <property type="evidence" value="ECO:0007669"/>
    <property type="project" value="UniProtKB-KW"/>
</dbReference>
<evidence type="ECO:0000256" key="5">
    <source>
        <dbReference type="ARBA" id="ARBA00022840"/>
    </source>
</evidence>
<dbReference type="SUPFAM" id="SSF47917">
    <property type="entry name" value="C-terminal domain of alpha and beta subunits of F1 ATP synthase"/>
    <property type="match status" value="1"/>
</dbReference>
<evidence type="ECO:0000313" key="9">
    <source>
        <dbReference type="EMBL" id="CAI8009415.1"/>
    </source>
</evidence>
<reference evidence="9" key="1">
    <citation type="submission" date="2023-03" db="EMBL/GenBank/DDBJ databases">
        <authorList>
            <person name="Steffen K."/>
            <person name="Cardenas P."/>
        </authorList>
    </citation>
    <scope>NUCLEOTIDE SEQUENCE</scope>
</reference>
<evidence type="ECO:0000256" key="1">
    <source>
        <dbReference type="ARBA" id="ARBA00008936"/>
    </source>
</evidence>
<name>A0AA35WC93_GEOBA</name>
<dbReference type="GO" id="GO:0005765">
    <property type="term" value="C:lysosomal membrane"/>
    <property type="evidence" value="ECO:0007669"/>
    <property type="project" value="TreeGrafter"/>
</dbReference>
<dbReference type="Gene3D" id="1.10.1140.10">
    <property type="entry name" value="Bovine Mitochondrial F1-atpase, Atp Synthase Beta Chain, Chain D, domain 3"/>
    <property type="match status" value="1"/>
</dbReference>
<keyword evidence="4" id="KW-0547">Nucleotide-binding</keyword>
<evidence type="ECO:0000256" key="3">
    <source>
        <dbReference type="ARBA" id="ARBA00022448"/>
    </source>
</evidence>
<dbReference type="Pfam" id="PF22919">
    <property type="entry name" value="ATP-synt_VA_C"/>
    <property type="match status" value="1"/>
</dbReference>
<keyword evidence="6" id="KW-1278">Translocase</keyword>
<dbReference type="InterPro" id="IPR022878">
    <property type="entry name" value="V-ATPase_asu"/>
</dbReference>
<dbReference type="FunFam" id="1.10.1140.10:FF:000002">
    <property type="entry name" value="V-type proton ATPase catalytic subunit A"/>
    <property type="match status" value="1"/>
</dbReference>
<organism evidence="9 10">
    <name type="scientific">Geodia barretti</name>
    <name type="common">Barrett's horny sponge</name>
    <dbReference type="NCBI Taxonomy" id="519541"/>
    <lineage>
        <taxon>Eukaryota</taxon>
        <taxon>Metazoa</taxon>
        <taxon>Porifera</taxon>
        <taxon>Demospongiae</taxon>
        <taxon>Heteroscleromorpha</taxon>
        <taxon>Tetractinellida</taxon>
        <taxon>Astrophorina</taxon>
        <taxon>Geodiidae</taxon>
        <taxon>Geodia</taxon>
    </lineage>
</organism>
<comment type="caution">
    <text evidence="9">The sequence shown here is derived from an EMBL/GenBank/DDBJ whole genome shotgun (WGS) entry which is preliminary data.</text>
</comment>
<keyword evidence="10" id="KW-1185">Reference proteome</keyword>
<dbReference type="PANTHER" id="PTHR43607">
    <property type="entry name" value="V-TYPE PROTON ATPASE CATALYTIC SUBUNIT A"/>
    <property type="match status" value="1"/>
</dbReference>
<feature type="domain" description="ATP synthase A/B type C-terminal" evidence="8">
    <location>
        <begin position="7"/>
        <end position="105"/>
    </location>
</feature>
<dbReference type="GO" id="GO:0046961">
    <property type="term" value="F:proton-transporting ATPase activity, rotational mechanism"/>
    <property type="evidence" value="ECO:0007669"/>
    <property type="project" value="InterPro"/>
</dbReference>
<keyword evidence="5" id="KW-0067">ATP-binding</keyword>
<evidence type="ECO:0000256" key="7">
    <source>
        <dbReference type="ARBA" id="ARBA00023065"/>
    </source>
</evidence>
<evidence type="ECO:0000313" key="10">
    <source>
        <dbReference type="Proteomes" id="UP001174909"/>
    </source>
</evidence>